<dbReference type="Pfam" id="PF00096">
    <property type="entry name" value="zf-C2H2"/>
    <property type="match status" value="1"/>
</dbReference>
<proteinExistence type="predicted"/>
<comment type="caution">
    <text evidence="10">The sequence shown here is derived from an EMBL/GenBank/DDBJ whole genome shotgun (WGS) entry which is preliminary data.</text>
</comment>
<keyword evidence="11" id="KW-1185">Reference proteome</keyword>
<dbReference type="SMART" id="SM00355">
    <property type="entry name" value="ZnF_C2H2"/>
    <property type="match status" value="3"/>
</dbReference>
<dbReference type="InterPro" id="IPR013087">
    <property type="entry name" value="Znf_C2H2_type"/>
</dbReference>
<evidence type="ECO:0000259" key="9">
    <source>
        <dbReference type="PROSITE" id="PS50157"/>
    </source>
</evidence>
<evidence type="ECO:0000256" key="7">
    <source>
        <dbReference type="PROSITE-ProRule" id="PRU00042"/>
    </source>
</evidence>
<feature type="compositionally biased region" description="Basic and acidic residues" evidence="8">
    <location>
        <begin position="409"/>
        <end position="423"/>
    </location>
</feature>
<dbReference type="EMBL" id="JAABOA010001297">
    <property type="protein sequence ID" value="KAF9581851.1"/>
    <property type="molecule type" value="Genomic_DNA"/>
</dbReference>
<comment type="subcellular location">
    <subcellularLocation>
        <location evidence="1">Nucleus</location>
    </subcellularLocation>
</comment>
<evidence type="ECO:0000256" key="5">
    <source>
        <dbReference type="ARBA" id="ARBA00022833"/>
    </source>
</evidence>
<dbReference type="SUPFAM" id="SSF57667">
    <property type="entry name" value="beta-beta-alpha zinc fingers"/>
    <property type="match status" value="2"/>
</dbReference>
<dbReference type="PANTHER" id="PTHR24388:SF54">
    <property type="entry name" value="PROTEIN ESCARGOT"/>
    <property type="match status" value="1"/>
</dbReference>
<dbReference type="GO" id="GO:0000978">
    <property type="term" value="F:RNA polymerase II cis-regulatory region sequence-specific DNA binding"/>
    <property type="evidence" value="ECO:0007669"/>
    <property type="project" value="TreeGrafter"/>
</dbReference>
<keyword evidence="5" id="KW-0862">Zinc</keyword>
<dbReference type="PROSITE" id="PS00028">
    <property type="entry name" value="ZINC_FINGER_C2H2_1"/>
    <property type="match status" value="1"/>
</dbReference>
<evidence type="ECO:0000256" key="6">
    <source>
        <dbReference type="ARBA" id="ARBA00023242"/>
    </source>
</evidence>
<dbReference type="Proteomes" id="UP000780801">
    <property type="component" value="Unassembled WGS sequence"/>
</dbReference>
<dbReference type="GO" id="GO:0005634">
    <property type="term" value="C:nucleus"/>
    <property type="evidence" value="ECO:0007669"/>
    <property type="project" value="UniProtKB-SubCell"/>
</dbReference>
<feature type="domain" description="C2H2-type" evidence="9">
    <location>
        <begin position="460"/>
        <end position="495"/>
    </location>
</feature>
<evidence type="ECO:0000256" key="1">
    <source>
        <dbReference type="ARBA" id="ARBA00004123"/>
    </source>
</evidence>
<keyword evidence="4 7" id="KW-0863">Zinc-finger</keyword>
<evidence type="ECO:0000256" key="3">
    <source>
        <dbReference type="ARBA" id="ARBA00022737"/>
    </source>
</evidence>
<dbReference type="FunFam" id="3.30.160.60:FF:000100">
    <property type="entry name" value="Zinc finger 45-like"/>
    <property type="match status" value="1"/>
</dbReference>
<dbReference type="GO" id="GO:0008270">
    <property type="term" value="F:zinc ion binding"/>
    <property type="evidence" value="ECO:0007669"/>
    <property type="project" value="UniProtKB-KW"/>
</dbReference>
<organism evidence="10 11">
    <name type="scientific">Lunasporangiospora selenospora</name>
    <dbReference type="NCBI Taxonomy" id="979761"/>
    <lineage>
        <taxon>Eukaryota</taxon>
        <taxon>Fungi</taxon>
        <taxon>Fungi incertae sedis</taxon>
        <taxon>Mucoromycota</taxon>
        <taxon>Mortierellomycotina</taxon>
        <taxon>Mortierellomycetes</taxon>
        <taxon>Mortierellales</taxon>
        <taxon>Mortierellaceae</taxon>
        <taxon>Lunasporangiospora</taxon>
    </lineage>
</organism>
<accession>A0A9P6FVA6</accession>
<reference evidence="10" key="1">
    <citation type="journal article" date="2020" name="Fungal Divers.">
        <title>Resolving the Mortierellaceae phylogeny through synthesis of multi-gene phylogenetics and phylogenomics.</title>
        <authorList>
            <person name="Vandepol N."/>
            <person name="Liber J."/>
            <person name="Desiro A."/>
            <person name="Na H."/>
            <person name="Kennedy M."/>
            <person name="Barry K."/>
            <person name="Grigoriev I.V."/>
            <person name="Miller A.N."/>
            <person name="O'Donnell K."/>
            <person name="Stajich J.E."/>
            <person name="Bonito G."/>
        </authorList>
    </citation>
    <scope>NUCLEOTIDE SEQUENCE</scope>
    <source>
        <strain evidence="10">KOD1015</strain>
    </source>
</reference>
<evidence type="ECO:0000313" key="11">
    <source>
        <dbReference type="Proteomes" id="UP000780801"/>
    </source>
</evidence>
<evidence type="ECO:0000256" key="8">
    <source>
        <dbReference type="SAM" id="MobiDB-lite"/>
    </source>
</evidence>
<dbReference type="GO" id="GO:0000981">
    <property type="term" value="F:DNA-binding transcription factor activity, RNA polymerase II-specific"/>
    <property type="evidence" value="ECO:0007669"/>
    <property type="project" value="TreeGrafter"/>
</dbReference>
<feature type="domain" description="C2H2-type" evidence="9">
    <location>
        <begin position="432"/>
        <end position="459"/>
    </location>
</feature>
<dbReference type="Gene3D" id="3.30.160.60">
    <property type="entry name" value="Classic Zinc Finger"/>
    <property type="match status" value="2"/>
</dbReference>
<sequence length="542" mass="58695">MILSELFPNLCSSPSSSVVVAVTASSIASSTYTDLRLPHPTSVSSPAITLHDMSAPAQSSLFDDFENNPFLSTEARLAGLKKQALQNTPSTILNSINDLSTTTAFNAFERLNDGIDNATTNTQSDTTTQSTLNEYAALFCLDALPEGSASSTKAKTTAAPAADLFIANYLNPDEAYDHFNLDWAEDGLSAIPWAPLPSKEKMKVALTAPLPDATPELSPSTSLCTPTADMVNSPLGFDTLGLDEVSQSPSLGWPGALDDSFTSCGNNSQDLAGLTFDYVTPTMTWLSDDFVLFPPEKHQSPSNISGSSTVENATPSISPASSVLDQVNASPLAVPLVPSPAESELAALLASPTTDLMGINENYAETFGLAKALGQDVITPFERVAPRKPTQSPTKPGFQTAKRRRRRRITSEEASRFIPDEQRDDPEAKARYLCSLCGKTFSRPFNLRSHRATHTGDKPFPCPHKNDQGTRCHWAFARRHDLDRHVRSRHTPAKLFTCKTCGATCGRTDAFKRHLQRNSVCGQENDLPVIDEDQDMDQVSHL</sequence>
<keyword evidence="2" id="KW-0479">Metal-binding</keyword>
<keyword evidence="3" id="KW-0677">Repeat</keyword>
<feature type="region of interest" description="Disordered" evidence="8">
    <location>
        <begin position="386"/>
        <end position="423"/>
    </location>
</feature>
<dbReference type="AlphaFoldDB" id="A0A9P6FVA6"/>
<dbReference type="InterPro" id="IPR036236">
    <property type="entry name" value="Znf_C2H2_sf"/>
</dbReference>
<dbReference type="OrthoDB" id="4748970at2759"/>
<protein>
    <recommendedName>
        <fullName evidence="9">C2H2-type domain-containing protein</fullName>
    </recommendedName>
</protein>
<dbReference type="InterPro" id="IPR050527">
    <property type="entry name" value="Snail/Krueppel_Znf"/>
</dbReference>
<evidence type="ECO:0000313" key="10">
    <source>
        <dbReference type="EMBL" id="KAF9581851.1"/>
    </source>
</evidence>
<dbReference type="PROSITE" id="PS50157">
    <property type="entry name" value="ZINC_FINGER_C2H2_2"/>
    <property type="match status" value="2"/>
</dbReference>
<evidence type="ECO:0000256" key="4">
    <source>
        <dbReference type="ARBA" id="ARBA00022771"/>
    </source>
</evidence>
<gene>
    <name evidence="10" type="ORF">BGW38_000977</name>
</gene>
<evidence type="ECO:0000256" key="2">
    <source>
        <dbReference type="ARBA" id="ARBA00022723"/>
    </source>
</evidence>
<dbReference type="PANTHER" id="PTHR24388">
    <property type="entry name" value="ZINC FINGER PROTEIN"/>
    <property type="match status" value="1"/>
</dbReference>
<name>A0A9P6FVA6_9FUNG</name>
<keyword evidence="6" id="KW-0539">Nucleus</keyword>